<dbReference type="EMBL" id="JARJCW010000124">
    <property type="protein sequence ID" value="KAJ7192078.1"/>
    <property type="molecule type" value="Genomic_DNA"/>
</dbReference>
<evidence type="ECO:0000256" key="1">
    <source>
        <dbReference type="SAM" id="MobiDB-lite"/>
    </source>
</evidence>
<feature type="compositionally biased region" description="Basic residues" evidence="1">
    <location>
        <begin position="91"/>
        <end position="101"/>
    </location>
</feature>
<organism evidence="2 3">
    <name type="scientific">Mycena pura</name>
    <dbReference type="NCBI Taxonomy" id="153505"/>
    <lineage>
        <taxon>Eukaryota</taxon>
        <taxon>Fungi</taxon>
        <taxon>Dikarya</taxon>
        <taxon>Basidiomycota</taxon>
        <taxon>Agaricomycotina</taxon>
        <taxon>Agaricomycetes</taxon>
        <taxon>Agaricomycetidae</taxon>
        <taxon>Agaricales</taxon>
        <taxon>Marasmiineae</taxon>
        <taxon>Mycenaceae</taxon>
        <taxon>Mycena</taxon>
    </lineage>
</organism>
<dbReference type="AlphaFoldDB" id="A0AAD6UPQ0"/>
<evidence type="ECO:0000313" key="2">
    <source>
        <dbReference type="EMBL" id="KAJ7192078.1"/>
    </source>
</evidence>
<feature type="region of interest" description="Disordered" evidence="1">
    <location>
        <begin position="242"/>
        <end position="285"/>
    </location>
</feature>
<keyword evidence="3" id="KW-1185">Reference proteome</keyword>
<reference evidence="2" key="1">
    <citation type="submission" date="2023-03" db="EMBL/GenBank/DDBJ databases">
        <title>Massive genome expansion in bonnet fungi (Mycena s.s.) driven by repeated elements and novel gene families across ecological guilds.</title>
        <authorList>
            <consortium name="Lawrence Berkeley National Laboratory"/>
            <person name="Harder C.B."/>
            <person name="Miyauchi S."/>
            <person name="Viragh M."/>
            <person name="Kuo A."/>
            <person name="Thoen E."/>
            <person name="Andreopoulos B."/>
            <person name="Lu D."/>
            <person name="Skrede I."/>
            <person name="Drula E."/>
            <person name="Henrissat B."/>
            <person name="Morin E."/>
            <person name="Kohler A."/>
            <person name="Barry K."/>
            <person name="LaButti K."/>
            <person name="Morin E."/>
            <person name="Salamov A."/>
            <person name="Lipzen A."/>
            <person name="Mereny Z."/>
            <person name="Hegedus B."/>
            <person name="Baldrian P."/>
            <person name="Stursova M."/>
            <person name="Weitz H."/>
            <person name="Taylor A."/>
            <person name="Grigoriev I.V."/>
            <person name="Nagy L.G."/>
            <person name="Martin F."/>
            <person name="Kauserud H."/>
        </authorList>
    </citation>
    <scope>NUCLEOTIDE SEQUENCE</scope>
    <source>
        <strain evidence="2">9144</strain>
    </source>
</reference>
<feature type="region of interest" description="Disordered" evidence="1">
    <location>
        <begin position="75"/>
        <end position="104"/>
    </location>
</feature>
<sequence>MLSPKLSSSQLDVLRGLWIEYSLTGKKWGKQDVPAHLLPPLSAPRDPIPVRRISTSISDKVTKFARTHRRLRAVDGSQAAGQAVGDGRRAAGGRRRRRCRRQAADKRGDVGVVMAARRSDVVASRDSFTFLRAGGDESGDIVAHQTSGSLQLDLGITGSRILATKGHCRQYVLTLRAVPPAQRAPGYFHGYLWGSQPGRVPVQTSAGIDTRAELYTQRGRRAEGGGDVHRVVVACRGQRWRAEGGGGVQRRKPAGGRDDNAGRRWAGPQPSRRVTPGPQHRRIKI</sequence>
<accession>A0AAD6UPQ0</accession>
<protein>
    <submittedName>
        <fullName evidence="2">Uncharacterized protein</fullName>
    </submittedName>
</protein>
<dbReference type="Proteomes" id="UP001219525">
    <property type="component" value="Unassembled WGS sequence"/>
</dbReference>
<proteinExistence type="predicted"/>
<evidence type="ECO:0000313" key="3">
    <source>
        <dbReference type="Proteomes" id="UP001219525"/>
    </source>
</evidence>
<comment type="caution">
    <text evidence="2">The sequence shown here is derived from an EMBL/GenBank/DDBJ whole genome shotgun (WGS) entry which is preliminary data.</text>
</comment>
<gene>
    <name evidence="2" type="ORF">GGX14DRAFT_406624</name>
</gene>
<name>A0AAD6UPQ0_9AGAR</name>